<dbReference type="AlphaFoldDB" id="A0A9P7GHK8"/>
<keyword evidence="2" id="KW-1185">Reference proteome</keyword>
<dbReference type="Proteomes" id="UP000775547">
    <property type="component" value="Unassembled WGS sequence"/>
</dbReference>
<gene>
    <name evidence="1" type="ORF">DXG03_000777</name>
</gene>
<name>A0A9P7GHK8_9AGAR</name>
<proteinExistence type="predicted"/>
<evidence type="ECO:0000313" key="1">
    <source>
        <dbReference type="EMBL" id="KAG5647242.1"/>
    </source>
</evidence>
<dbReference type="EMBL" id="JABCKV010000011">
    <property type="protein sequence ID" value="KAG5647242.1"/>
    <property type="molecule type" value="Genomic_DNA"/>
</dbReference>
<organism evidence="1 2">
    <name type="scientific">Asterophora parasitica</name>
    <dbReference type="NCBI Taxonomy" id="117018"/>
    <lineage>
        <taxon>Eukaryota</taxon>
        <taxon>Fungi</taxon>
        <taxon>Dikarya</taxon>
        <taxon>Basidiomycota</taxon>
        <taxon>Agaricomycotina</taxon>
        <taxon>Agaricomycetes</taxon>
        <taxon>Agaricomycetidae</taxon>
        <taxon>Agaricales</taxon>
        <taxon>Tricholomatineae</taxon>
        <taxon>Lyophyllaceae</taxon>
        <taxon>Asterophora</taxon>
    </lineage>
</organism>
<reference evidence="1" key="2">
    <citation type="submission" date="2021-10" db="EMBL/GenBank/DDBJ databases">
        <title>Phylogenomics reveals ancestral predisposition of the termite-cultivated fungus Termitomyces towards a domesticated lifestyle.</title>
        <authorList>
            <person name="Auxier B."/>
            <person name="Grum-Grzhimaylo A."/>
            <person name="Cardenas M.E."/>
            <person name="Lodge J.D."/>
            <person name="Laessoe T."/>
            <person name="Pedersen O."/>
            <person name="Smith M.E."/>
            <person name="Kuyper T.W."/>
            <person name="Franco-Molano E.A."/>
            <person name="Baroni T.J."/>
            <person name="Aanen D.K."/>
        </authorList>
    </citation>
    <scope>NUCLEOTIDE SEQUENCE</scope>
    <source>
        <strain evidence="1">AP01</strain>
        <tissue evidence="1">Mycelium</tissue>
    </source>
</reference>
<reference evidence="1" key="1">
    <citation type="submission" date="2020-07" db="EMBL/GenBank/DDBJ databases">
        <authorList>
            <person name="Nieuwenhuis M."/>
            <person name="Van De Peppel L.J.J."/>
        </authorList>
    </citation>
    <scope>NUCLEOTIDE SEQUENCE</scope>
    <source>
        <strain evidence="1">AP01</strain>
        <tissue evidence="1">Mycelium</tissue>
    </source>
</reference>
<comment type="caution">
    <text evidence="1">The sequence shown here is derived from an EMBL/GenBank/DDBJ whole genome shotgun (WGS) entry which is preliminary data.</text>
</comment>
<protein>
    <submittedName>
        <fullName evidence="1">Uncharacterized protein</fullName>
    </submittedName>
</protein>
<evidence type="ECO:0000313" key="2">
    <source>
        <dbReference type="Proteomes" id="UP000775547"/>
    </source>
</evidence>
<accession>A0A9P7GHK8</accession>
<sequence>MGKCTTIFPATRSAPDLPTNSTIFQSVERGANFLRTFLPEVDIPAELIRDELLNDAKIMERLDDFDPYLGNVLETVVTRDATFLAFPMGELNWELSKLSFDPYILSIYNSSEDLSPFRQSGNSLVFMPSAHSVMSFDTPIQQISTSRPLNSLGLQNSYLAVRTFGPTSVFEVNTSGNTPYLTETVTVLHSDTANRALVDMCISPSPFEGLLVNDHGTVYKCGISNGRKYM</sequence>
<dbReference type="OrthoDB" id="2382881at2759"/>